<evidence type="ECO:0000256" key="1">
    <source>
        <dbReference type="ARBA" id="ARBA00022679"/>
    </source>
</evidence>
<keyword evidence="5" id="KW-1185">Reference proteome</keyword>
<dbReference type="Gene3D" id="3.40.1190.20">
    <property type="match status" value="1"/>
</dbReference>
<organism evidence="4 5">
    <name type="scientific">Dissulfurirhabdus thermomarina</name>
    <dbReference type="NCBI Taxonomy" id="1765737"/>
    <lineage>
        <taxon>Bacteria</taxon>
        <taxon>Deltaproteobacteria</taxon>
        <taxon>Dissulfurirhabdaceae</taxon>
        <taxon>Dissulfurirhabdus</taxon>
    </lineage>
</organism>
<dbReference type="GO" id="GO:0016773">
    <property type="term" value="F:phosphotransferase activity, alcohol group as acceptor"/>
    <property type="evidence" value="ECO:0007669"/>
    <property type="project" value="InterPro"/>
</dbReference>
<gene>
    <name evidence="4" type="primary">rfaE1</name>
    <name evidence="4" type="ORF">G3N55_02050</name>
</gene>
<sequence length="334" mass="34326">MTPEVDLGALAEAVPRFRDLRLLVVGDLMLDQFVWGETSRISPEAPVPVVEVQQETFLLGGAANVAHNLRALGAGVLLAGVVGRDGTGRRLRELAEAEGIDVRGVVADGRGTTLKTRVLARGQQVVRVDRESRKPPDPRAAAGLEAFVSAAAGEVDAVVVSDYAKGVVTAAVMAALGAACRAAAVPLLVDPKPANADLYLGVDIVTPNRRETEALSGVSLAGPGRVEEAGRRIHRRLDTRAVLMTLGGEGMALWEPEAGLFTIPTMAREVYDVTGAGDTVVAALALALADGRSFREGAVLANAAAGVVVGKVGTATVSPAELASVLAGGVREGA</sequence>
<dbReference type="PANTHER" id="PTHR46969">
    <property type="entry name" value="BIFUNCTIONAL PROTEIN HLDE"/>
    <property type="match status" value="1"/>
</dbReference>
<dbReference type="AlphaFoldDB" id="A0A6N9TK60"/>
<keyword evidence="2 4" id="KW-0418">Kinase</keyword>
<dbReference type="FunFam" id="3.40.1190.20:FF:000002">
    <property type="entry name" value="Bifunctional protein HldE"/>
    <property type="match status" value="1"/>
</dbReference>
<dbReference type="Pfam" id="PF00294">
    <property type="entry name" value="PfkB"/>
    <property type="match status" value="1"/>
</dbReference>
<protein>
    <submittedName>
        <fullName evidence="4">D-glycero-beta-D-manno-heptose-7-phosphate kinase</fullName>
    </submittedName>
</protein>
<dbReference type="EMBL" id="JAAGRR010000011">
    <property type="protein sequence ID" value="NDY41635.1"/>
    <property type="molecule type" value="Genomic_DNA"/>
</dbReference>
<dbReference type="GO" id="GO:0005829">
    <property type="term" value="C:cytosol"/>
    <property type="evidence" value="ECO:0007669"/>
    <property type="project" value="TreeGrafter"/>
</dbReference>
<evidence type="ECO:0000259" key="3">
    <source>
        <dbReference type="Pfam" id="PF00294"/>
    </source>
</evidence>
<dbReference type="GO" id="GO:0033785">
    <property type="term" value="F:heptose 7-phosphate kinase activity"/>
    <property type="evidence" value="ECO:0007669"/>
    <property type="project" value="TreeGrafter"/>
</dbReference>
<comment type="caution">
    <text evidence="4">The sequence shown here is derived from an EMBL/GenBank/DDBJ whole genome shotgun (WGS) entry which is preliminary data.</text>
</comment>
<dbReference type="PROSITE" id="PS00583">
    <property type="entry name" value="PFKB_KINASES_1"/>
    <property type="match status" value="1"/>
</dbReference>
<dbReference type="CDD" id="cd01172">
    <property type="entry name" value="RfaE_like"/>
    <property type="match status" value="1"/>
</dbReference>
<feature type="domain" description="Carbohydrate kinase PfkB" evidence="3">
    <location>
        <begin position="22"/>
        <end position="319"/>
    </location>
</feature>
<dbReference type="InterPro" id="IPR011611">
    <property type="entry name" value="PfkB_dom"/>
</dbReference>
<name>A0A6N9TK60_DISTH</name>
<dbReference type="GO" id="GO:0033786">
    <property type="term" value="F:heptose-1-phosphate adenylyltransferase activity"/>
    <property type="evidence" value="ECO:0007669"/>
    <property type="project" value="TreeGrafter"/>
</dbReference>
<evidence type="ECO:0000256" key="2">
    <source>
        <dbReference type="ARBA" id="ARBA00022777"/>
    </source>
</evidence>
<keyword evidence="1" id="KW-0808">Transferase</keyword>
<dbReference type="PANTHER" id="PTHR46969:SF1">
    <property type="entry name" value="BIFUNCTIONAL PROTEIN HLDE"/>
    <property type="match status" value="1"/>
</dbReference>
<evidence type="ECO:0000313" key="5">
    <source>
        <dbReference type="Proteomes" id="UP000469346"/>
    </source>
</evidence>
<reference evidence="4 5" key="1">
    <citation type="submission" date="2020-02" db="EMBL/GenBank/DDBJ databases">
        <title>Comparative genomics of sulfur disproportionating microorganisms.</title>
        <authorList>
            <person name="Ward L.M."/>
            <person name="Bertran E."/>
            <person name="Johnston D.T."/>
        </authorList>
    </citation>
    <scope>NUCLEOTIDE SEQUENCE [LARGE SCALE GENOMIC DNA]</scope>
    <source>
        <strain evidence="4 5">DSM 100025</strain>
    </source>
</reference>
<dbReference type="SUPFAM" id="SSF53613">
    <property type="entry name" value="Ribokinase-like"/>
    <property type="match status" value="1"/>
</dbReference>
<dbReference type="PROSITE" id="PS00584">
    <property type="entry name" value="PFKB_KINASES_2"/>
    <property type="match status" value="1"/>
</dbReference>
<dbReference type="RefSeq" id="WP_163297789.1">
    <property type="nucleotide sequence ID" value="NZ_JAAGRR010000011.1"/>
</dbReference>
<dbReference type="NCBIfam" id="TIGR02198">
    <property type="entry name" value="rfaE_dom_I"/>
    <property type="match status" value="1"/>
</dbReference>
<evidence type="ECO:0000313" key="4">
    <source>
        <dbReference type="EMBL" id="NDY41635.1"/>
    </source>
</evidence>
<accession>A0A6N9TK60</accession>
<dbReference type="InterPro" id="IPR011913">
    <property type="entry name" value="RfaE_dom_I"/>
</dbReference>
<dbReference type="InterPro" id="IPR002173">
    <property type="entry name" value="Carboh/pur_kinase_PfkB_CS"/>
</dbReference>
<dbReference type="Proteomes" id="UP000469346">
    <property type="component" value="Unassembled WGS sequence"/>
</dbReference>
<dbReference type="InterPro" id="IPR029056">
    <property type="entry name" value="Ribokinase-like"/>
</dbReference>
<proteinExistence type="predicted"/>